<gene>
    <name evidence="2" type="ORF">FHU36_003954</name>
</gene>
<sequence length="240" mass="26444">MYDFYAGFHALDRPPCETRREWDAKVEDARLASLGGEVDRPPAVFEQAARFGRDRASFLHFQLRTLLREEDGDPFYRLLTKSDKRTASTPPDESLAGRVPPTIRIRSVIGGRTLHGGPPRRPGRSATSMTSSIWARTSSTWSPYTLGWQPRYQECRPAAGLCRAGTSRNAVRNLPRSRVARPGRRPRRFHARGCVPVGVLPPPGTPTRVSRARPHAAGACHAGWRASSSAGSSQPLAAHC</sequence>
<name>A0A7X0C2L5_9ACTN</name>
<protein>
    <submittedName>
        <fullName evidence="2">Uncharacterized protein</fullName>
    </submittedName>
</protein>
<comment type="caution">
    <text evidence="2">The sequence shown here is derived from an EMBL/GenBank/DDBJ whole genome shotgun (WGS) entry which is preliminary data.</text>
</comment>
<dbReference type="EMBL" id="JACHJB010000002">
    <property type="protein sequence ID" value="MBB6347409.1"/>
    <property type="molecule type" value="Genomic_DNA"/>
</dbReference>
<organism evidence="2 3">
    <name type="scientific">Nonomuraea muscovyensis</name>
    <dbReference type="NCBI Taxonomy" id="1124761"/>
    <lineage>
        <taxon>Bacteria</taxon>
        <taxon>Bacillati</taxon>
        <taxon>Actinomycetota</taxon>
        <taxon>Actinomycetes</taxon>
        <taxon>Streptosporangiales</taxon>
        <taxon>Streptosporangiaceae</taxon>
        <taxon>Nonomuraea</taxon>
    </lineage>
</organism>
<dbReference type="AlphaFoldDB" id="A0A7X0C2L5"/>
<feature type="region of interest" description="Disordered" evidence="1">
    <location>
        <begin position="110"/>
        <end position="131"/>
    </location>
</feature>
<evidence type="ECO:0000256" key="1">
    <source>
        <dbReference type="SAM" id="MobiDB-lite"/>
    </source>
</evidence>
<proteinExistence type="predicted"/>
<evidence type="ECO:0000313" key="3">
    <source>
        <dbReference type="Proteomes" id="UP000583800"/>
    </source>
</evidence>
<reference evidence="2 3" key="1">
    <citation type="submission" date="2020-08" db="EMBL/GenBank/DDBJ databases">
        <title>Sequencing the genomes of 1000 actinobacteria strains.</title>
        <authorList>
            <person name="Klenk H.-P."/>
        </authorList>
    </citation>
    <scope>NUCLEOTIDE SEQUENCE [LARGE SCALE GENOMIC DNA]</scope>
    <source>
        <strain evidence="2 3">DSM 45913</strain>
    </source>
</reference>
<keyword evidence="3" id="KW-1185">Reference proteome</keyword>
<dbReference type="Proteomes" id="UP000583800">
    <property type="component" value="Unassembled WGS sequence"/>
</dbReference>
<accession>A0A7X0C2L5</accession>
<evidence type="ECO:0000313" key="2">
    <source>
        <dbReference type="EMBL" id="MBB6347409.1"/>
    </source>
</evidence>